<name>A0A212JRW7_9PROT</name>
<dbReference type="Pfam" id="PF03401">
    <property type="entry name" value="TctC"/>
    <property type="match status" value="1"/>
</dbReference>
<evidence type="ECO:0000313" key="3">
    <source>
        <dbReference type="EMBL" id="SBW02035.1"/>
    </source>
</evidence>
<keyword evidence="2" id="KW-0732">Signal</keyword>
<dbReference type="AlphaFoldDB" id="A0A212JRW7"/>
<dbReference type="PANTHER" id="PTHR42928">
    <property type="entry name" value="TRICARBOXYLATE-BINDING PROTEIN"/>
    <property type="match status" value="1"/>
</dbReference>
<dbReference type="Gene3D" id="3.40.190.10">
    <property type="entry name" value="Periplasmic binding protein-like II"/>
    <property type="match status" value="1"/>
</dbReference>
<dbReference type="PANTHER" id="PTHR42928:SF5">
    <property type="entry name" value="BLR1237 PROTEIN"/>
    <property type="match status" value="1"/>
</dbReference>
<dbReference type="PIRSF" id="PIRSF017082">
    <property type="entry name" value="YflP"/>
    <property type="match status" value="1"/>
</dbReference>
<accession>A0A212JRW7</accession>
<protein>
    <submittedName>
        <fullName evidence="3">Uncharacterized protein</fullName>
    </submittedName>
</protein>
<dbReference type="SUPFAM" id="SSF53850">
    <property type="entry name" value="Periplasmic binding protein-like II"/>
    <property type="match status" value="1"/>
</dbReference>
<dbReference type="InterPro" id="IPR042100">
    <property type="entry name" value="Bug_dom1"/>
</dbReference>
<dbReference type="CDD" id="cd07012">
    <property type="entry name" value="PBP2_Bug_TTT"/>
    <property type="match status" value="1"/>
</dbReference>
<gene>
    <name evidence="3" type="ORF">KL86APRO_11527</name>
</gene>
<proteinExistence type="inferred from homology"/>
<evidence type="ECO:0000256" key="2">
    <source>
        <dbReference type="SAM" id="SignalP"/>
    </source>
</evidence>
<dbReference type="PROSITE" id="PS51257">
    <property type="entry name" value="PROKAR_LIPOPROTEIN"/>
    <property type="match status" value="1"/>
</dbReference>
<dbReference type="InterPro" id="IPR005064">
    <property type="entry name" value="BUG"/>
</dbReference>
<dbReference type="Gene3D" id="3.40.190.150">
    <property type="entry name" value="Bordetella uptake gene, domain 1"/>
    <property type="match status" value="1"/>
</dbReference>
<comment type="similarity">
    <text evidence="1">Belongs to the UPF0065 (bug) family.</text>
</comment>
<feature type="signal peptide" evidence="2">
    <location>
        <begin position="1"/>
        <end position="25"/>
    </location>
</feature>
<reference evidence="3" key="1">
    <citation type="submission" date="2016-04" db="EMBL/GenBank/DDBJ databases">
        <authorList>
            <person name="Evans L.H."/>
            <person name="Alamgir A."/>
            <person name="Owens N."/>
            <person name="Weber N.D."/>
            <person name="Virtaneva K."/>
            <person name="Barbian K."/>
            <person name="Babar A."/>
            <person name="Rosenke K."/>
        </authorList>
    </citation>
    <scope>NUCLEOTIDE SEQUENCE</scope>
    <source>
        <strain evidence="3">86</strain>
    </source>
</reference>
<dbReference type="EMBL" id="FLUO01000001">
    <property type="protein sequence ID" value="SBW02035.1"/>
    <property type="molecule type" value="Genomic_DNA"/>
</dbReference>
<feature type="chain" id="PRO_5012645807" evidence="2">
    <location>
        <begin position="26"/>
        <end position="325"/>
    </location>
</feature>
<sequence>MRLHTMGMVFGVALGACALVGPAYAAFPEKPIQIVVPFKPGGGSDLAARIFAKHLEKYLPVKVIITNIDGARGRMGELEVKRARPDGYELLWQHQNLHMAIATGRSNYDYSAYKPVADTVRSDNALIVGKASPYKTAGDLNAAAKAAPGTIRWGAAINGISHFAFLEYLDATGMSEETFHTIGMSGDKDRIIAMMQGNLDAAIVALSSVRPYLESGDLRLLGIMSDARVSAYPDLPTLKEQGIDAVFYFDYMTFAPKDTPDDRVKILRDAWIKTAQDPAAKKELEDGWMIPILLAGPAFDEYLAKQLKQFTGLANKYGLAKESGQ</sequence>
<evidence type="ECO:0000256" key="1">
    <source>
        <dbReference type="ARBA" id="ARBA00006987"/>
    </source>
</evidence>
<organism evidence="3">
    <name type="scientific">uncultured Alphaproteobacteria bacterium</name>
    <dbReference type="NCBI Taxonomy" id="91750"/>
    <lineage>
        <taxon>Bacteria</taxon>
        <taxon>Pseudomonadati</taxon>
        <taxon>Pseudomonadota</taxon>
        <taxon>Alphaproteobacteria</taxon>
        <taxon>environmental samples</taxon>
    </lineage>
</organism>